<reference evidence="1" key="1">
    <citation type="journal article" date="2014" name="Front. Microbiol.">
        <title>High frequency of phylogenetically diverse reductive dehalogenase-homologous genes in deep subseafloor sedimentary metagenomes.</title>
        <authorList>
            <person name="Kawai M."/>
            <person name="Futagami T."/>
            <person name="Toyoda A."/>
            <person name="Takaki Y."/>
            <person name="Nishi S."/>
            <person name="Hori S."/>
            <person name="Arai W."/>
            <person name="Tsubouchi T."/>
            <person name="Morono Y."/>
            <person name="Uchiyama I."/>
            <person name="Ito T."/>
            <person name="Fujiyama A."/>
            <person name="Inagaki F."/>
            <person name="Takami H."/>
        </authorList>
    </citation>
    <scope>NUCLEOTIDE SEQUENCE</scope>
    <source>
        <strain evidence="1">Expedition CK06-06</strain>
    </source>
</reference>
<accession>X1V7B1</accession>
<evidence type="ECO:0000313" key="1">
    <source>
        <dbReference type="EMBL" id="GAJ00860.1"/>
    </source>
</evidence>
<proteinExistence type="predicted"/>
<feature type="non-terminal residue" evidence="1">
    <location>
        <position position="286"/>
    </location>
</feature>
<dbReference type="SUPFAM" id="SSF49899">
    <property type="entry name" value="Concanavalin A-like lectins/glucanases"/>
    <property type="match status" value="1"/>
</dbReference>
<gene>
    <name evidence="1" type="ORF">S12H4_27920</name>
</gene>
<dbReference type="InterPro" id="IPR013320">
    <property type="entry name" value="ConA-like_dom_sf"/>
</dbReference>
<sequence length="286" mass="30372">RKMERIIGKLSIIVIALMLCLALGTVGQAAVEDGVEVVHCFDDLLDDSSNGHDASTHGHAYLSDGMVYFDGSGDYVNVGSGTWSSNPCNGSIDFTIAIAYACTNTVQGVVEGENSVLACIGDPSTGGGSGHLTIFTNNNGQYVDSWYVGAALGGLQFSGLSFSFSDGNMHYCFITYNAGTDLVQLYALDSGSAVSGPSDTLGINTTGSGIYPRLGRAHDDPYDDFASVELNGQISLFAIWNRILTTGEMEAVEDLCVPPHPCRPGNVSPSNNEEHVDYRNLTLDWE</sequence>
<dbReference type="Gene3D" id="2.60.120.200">
    <property type="match status" value="1"/>
</dbReference>
<comment type="caution">
    <text evidence="1">The sequence shown here is derived from an EMBL/GenBank/DDBJ whole genome shotgun (WGS) entry which is preliminary data.</text>
</comment>
<organism evidence="1">
    <name type="scientific">marine sediment metagenome</name>
    <dbReference type="NCBI Taxonomy" id="412755"/>
    <lineage>
        <taxon>unclassified sequences</taxon>
        <taxon>metagenomes</taxon>
        <taxon>ecological metagenomes</taxon>
    </lineage>
</organism>
<name>X1V7B1_9ZZZZ</name>
<dbReference type="EMBL" id="BARW01015973">
    <property type="protein sequence ID" value="GAJ00860.1"/>
    <property type="molecule type" value="Genomic_DNA"/>
</dbReference>
<protein>
    <recommendedName>
        <fullName evidence="2">LamG-like jellyroll fold domain-containing protein</fullName>
    </recommendedName>
</protein>
<dbReference type="AlphaFoldDB" id="X1V7B1"/>
<feature type="non-terminal residue" evidence="1">
    <location>
        <position position="1"/>
    </location>
</feature>
<evidence type="ECO:0008006" key="2">
    <source>
        <dbReference type="Google" id="ProtNLM"/>
    </source>
</evidence>